<dbReference type="SUPFAM" id="SSF52980">
    <property type="entry name" value="Restriction endonuclease-like"/>
    <property type="match status" value="1"/>
</dbReference>
<protein>
    <recommendedName>
        <fullName evidence="2">Putative restriction endonuclease domain-containing protein</fullName>
    </recommendedName>
</protein>
<evidence type="ECO:0000259" key="2">
    <source>
        <dbReference type="Pfam" id="PF05685"/>
    </source>
</evidence>
<dbReference type="PANTHER" id="PTHR35400">
    <property type="entry name" value="SLR1083 PROTEIN"/>
    <property type="match status" value="1"/>
</dbReference>
<gene>
    <name evidence="3" type="ORF">SVIO_069000</name>
</gene>
<evidence type="ECO:0000313" key="3">
    <source>
        <dbReference type="EMBL" id="GDY56277.1"/>
    </source>
</evidence>
<dbReference type="Pfam" id="PF05685">
    <property type="entry name" value="Uma2"/>
    <property type="match status" value="1"/>
</dbReference>
<sequence length="236" mass="26460">MTALPDWMRPPRAEGWFAEDLDRLPQAPRHTELIDGALVFMMSPQRWWHGHLVTMLTVALMEQVPAEARVGHEMTIKLDQRNRPEPDLLVTTADFDSDRTWFAPDEVQLVIEVISPESAHRDLTVKLRKYAEAGIPHYWCIEDEDGVPVVHVYELDEPTGAYAPAGIFRHHLQRTVPFKIDIDLNGLTPARTNVAGRAIGPAQRPRRTDAGPSGTGPWAQATLRRALVSAEDISVA</sequence>
<feature type="region of interest" description="Disordered" evidence="1">
    <location>
        <begin position="198"/>
        <end position="218"/>
    </location>
</feature>
<proteinExistence type="predicted"/>
<name>A0A4D4LCI2_STRVO</name>
<dbReference type="Gene3D" id="3.90.1570.10">
    <property type="entry name" value="tt1808, chain A"/>
    <property type="match status" value="1"/>
</dbReference>
<evidence type="ECO:0000313" key="4">
    <source>
        <dbReference type="Proteomes" id="UP000301309"/>
    </source>
</evidence>
<dbReference type="CDD" id="cd06260">
    <property type="entry name" value="DUF820-like"/>
    <property type="match status" value="1"/>
</dbReference>
<keyword evidence="4" id="KW-1185">Reference proteome</keyword>
<dbReference type="InterPro" id="IPR012296">
    <property type="entry name" value="Nuclease_put_TT1808"/>
</dbReference>
<dbReference type="EMBL" id="BJHW01000001">
    <property type="protein sequence ID" value="GDY56277.1"/>
    <property type="molecule type" value="Genomic_DNA"/>
</dbReference>
<accession>A0A4D4LCI2</accession>
<reference evidence="3 4" key="1">
    <citation type="journal article" date="2020" name="Int. J. Syst. Evol. Microbiol.">
        <title>Reclassification of Streptomyces castelarensis and Streptomyces sporoclivatus as later heterotypic synonyms of Streptomyces antimycoticus.</title>
        <authorList>
            <person name="Komaki H."/>
            <person name="Tamura T."/>
        </authorList>
    </citation>
    <scope>NUCLEOTIDE SEQUENCE [LARGE SCALE GENOMIC DNA]</scope>
    <source>
        <strain evidence="3 4">NBRC 13459</strain>
    </source>
</reference>
<dbReference type="AlphaFoldDB" id="A0A4D4LCI2"/>
<comment type="caution">
    <text evidence="3">The sequence shown here is derived from an EMBL/GenBank/DDBJ whole genome shotgun (WGS) entry which is preliminary data.</text>
</comment>
<dbReference type="InterPro" id="IPR011335">
    <property type="entry name" value="Restrct_endonuc-II-like"/>
</dbReference>
<feature type="domain" description="Putative restriction endonuclease" evidence="2">
    <location>
        <begin position="19"/>
        <end position="170"/>
    </location>
</feature>
<dbReference type="Proteomes" id="UP000301309">
    <property type="component" value="Unassembled WGS sequence"/>
</dbReference>
<dbReference type="InterPro" id="IPR008538">
    <property type="entry name" value="Uma2"/>
</dbReference>
<organism evidence="3 4">
    <name type="scientific">Streptomyces violaceusniger</name>
    <dbReference type="NCBI Taxonomy" id="68280"/>
    <lineage>
        <taxon>Bacteria</taxon>
        <taxon>Bacillati</taxon>
        <taxon>Actinomycetota</taxon>
        <taxon>Actinomycetes</taxon>
        <taxon>Kitasatosporales</taxon>
        <taxon>Streptomycetaceae</taxon>
        <taxon>Streptomyces</taxon>
        <taxon>Streptomyces violaceusniger group</taxon>
    </lineage>
</organism>
<evidence type="ECO:0000256" key="1">
    <source>
        <dbReference type="SAM" id="MobiDB-lite"/>
    </source>
</evidence>
<dbReference type="PANTHER" id="PTHR35400:SF3">
    <property type="entry name" value="SLL1072 PROTEIN"/>
    <property type="match status" value="1"/>
</dbReference>
<dbReference type="OrthoDB" id="5524117at2"/>